<evidence type="ECO:0000313" key="6">
    <source>
        <dbReference type="Proteomes" id="UP000014107"/>
    </source>
</evidence>
<sequence>MSIFALDNETLKEKKAVFTATEIDQQPKVWQRTIDILAEKKEELEQFIQKIVDQKEYQIIFTGAGTSEFIGNALVHSLEKKYSGHIFSYASTEIVTDPGSYLPKNKPVLLISFARSGDSPESLGSVSYADKICENIYHLFITCNKQGKLANYGKGKENICTLLLPDETLDKGFAMTSSYSCMYLSAYLALNLEDFSQMKSEVEKIIPSVTNLIKNDYSLITRIVKEFQFKRIIFLGSNTLKGVSQESQLKMLELTQGAVVTMFDSLLGFRHGPKSAIDNETLLVLYLSDNEFSRKYEIDFLNEVIGQKNGYKICVLYNQPFDVDTTVDYRYCYKVDGTMDNVYLGLCYIVFAQILALHKSMDVGIVPDDPCPSGEVNRVVEGVTIYPLNNG</sequence>
<dbReference type="GO" id="GO:1901135">
    <property type="term" value="P:carbohydrate derivative metabolic process"/>
    <property type="evidence" value="ECO:0007669"/>
    <property type="project" value="InterPro"/>
</dbReference>
<dbReference type="Proteomes" id="UP000014107">
    <property type="component" value="Unassembled WGS sequence"/>
</dbReference>
<dbReference type="PANTHER" id="PTHR32502">
    <property type="entry name" value="N-ACETYLGALACTOSAMINE PERMEASE II COMPONENT-RELATED"/>
    <property type="match status" value="1"/>
</dbReference>
<dbReference type="EMBL" id="AHYV01000046">
    <property type="protein sequence ID" value="EOT38823.1"/>
    <property type="molecule type" value="Genomic_DNA"/>
</dbReference>
<reference evidence="4 6" key="2">
    <citation type="submission" date="2013-03" db="EMBL/GenBank/DDBJ databases">
        <title>The Genome Sequence of Enterococcus avium ATCC_14025 (PacBio/Illumina hybrid assembly).</title>
        <authorList>
            <consortium name="The Broad Institute Genomics Platform"/>
            <consortium name="The Broad Institute Genome Sequencing Center for Infectious Disease"/>
            <person name="Earl A."/>
            <person name="Russ C."/>
            <person name="Gilmore M."/>
            <person name="Surin D."/>
            <person name="Walker B."/>
            <person name="Young S."/>
            <person name="Zeng Q."/>
            <person name="Gargeya S."/>
            <person name="Fitzgerald M."/>
            <person name="Haas B."/>
            <person name="Abouelleil A."/>
            <person name="Allen A.W."/>
            <person name="Alvarado L."/>
            <person name="Arachchi H.M."/>
            <person name="Berlin A.M."/>
            <person name="Chapman S.B."/>
            <person name="Gainer-Dewar J."/>
            <person name="Goldberg J."/>
            <person name="Griggs A."/>
            <person name="Gujja S."/>
            <person name="Hansen M."/>
            <person name="Howarth C."/>
            <person name="Imamovic A."/>
            <person name="Ireland A."/>
            <person name="Larimer J."/>
            <person name="McCowan C."/>
            <person name="Murphy C."/>
            <person name="Pearson M."/>
            <person name="Poon T.W."/>
            <person name="Priest M."/>
            <person name="Roberts A."/>
            <person name="Saif S."/>
            <person name="Shea T."/>
            <person name="Sisk P."/>
            <person name="Sykes S."/>
            <person name="Wortman J."/>
            <person name="Nusbaum C."/>
            <person name="Birren B."/>
        </authorList>
    </citation>
    <scope>NUCLEOTIDE SEQUENCE [LARGE SCALE GENOMIC DNA]</scope>
    <source>
        <strain evidence="4 6">ATCC 14025</strain>
    </source>
</reference>
<evidence type="ECO:0000313" key="4">
    <source>
        <dbReference type="EMBL" id="EOU22214.1"/>
    </source>
</evidence>
<dbReference type="AlphaFoldDB" id="A0AAV3J1P1"/>
<comment type="caution">
    <text evidence="4">The sequence shown here is derived from an EMBL/GenBank/DDBJ whole genome shotgun (WGS) entry which is preliminary data.</text>
</comment>
<dbReference type="RefSeq" id="WP_016182058.1">
    <property type="nucleotide sequence ID" value="NZ_KE136369.1"/>
</dbReference>
<dbReference type="SUPFAM" id="SSF53697">
    <property type="entry name" value="SIS domain"/>
    <property type="match status" value="1"/>
</dbReference>
<dbReference type="CDD" id="cd05008">
    <property type="entry name" value="SIS_GlmS_GlmD_1"/>
    <property type="match status" value="1"/>
</dbReference>
<protein>
    <recommendedName>
        <fullName evidence="2">SIS domain-containing protein</fullName>
    </recommendedName>
</protein>
<dbReference type="InterPro" id="IPR035466">
    <property type="entry name" value="GlmS/AgaS_SIS"/>
</dbReference>
<evidence type="ECO:0000313" key="3">
    <source>
        <dbReference type="EMBL" id="EOT38823.1"/>
    </source>
</evidence>
<dbReference type="GO" id="GO:0005886">
    <property type="term" value="C:plasma membrane"/>
    <property type="evidence" value="ECO:0007669"/>
    <property type="project" value="TreeGrafter"/>
</dbReference>
<dbReference type="PANTHER" id="PTHR32502:SF3">
    <property type="entry name" value="D-GALACTOSAMINE-6-PHOSPHATE DEAMINASE AGAS-RELATED"/>
    <property type="match status" value="1"/>
</dbReference>
<dbReference type="GO" id="GO:0097367">
    <property type="term" value="F:carbohydrate derivative binding"/>
    <property type="evidence" value="ECO:0007669"/>
    <property type="project" value="InterPro"/>
</dbReference>
<dbReference type="GeneID" id="69567687"/>
<dbReference type="Gene3D" id="3.40.50.10490">
    <property type="entry name" value="Glucose-6-phosphate isomerase like protein, domain 1"/>
    <property type="match status" value="2"/>
</dbReference>
<feature type="domain" description="SIS" evidence="2">
    <location>
        <begin position="47"/>
        <end position="200"/>
    </location>
</feature>
<keyword evidence="1" id="KW-0677">Repeat</keyword>
<evidence type="ECO:0000256" key="1">
    <source>
        <dbReference type="ARBA" id="ARBA00022737"/>
    </source>
</evidence>
<dbReference type="PROSITE" id="PS51464">
    <property type="entry name" value="SIS"/>
    <property type="match status" value="1"/>
</dbReference>
<gene>
    <name evidence="4" type="ORF">I570_02416</name>
    <name evidence="3" type="ORF">OMU_04326</name>
</gene>
<dbReference type="EMBL" id="ASWL01000003">
    <property type="protein sequence ID" value="EOU22214.1"/>
    <property type="molecule type" value="Genomic_DNA"/>
</dbReference>
<dbReference type="InterPro" id="IPR001347">
    <property type="entry name" value="SIS_dom"/>
</dbReference>
<dbReference type="InterPro" id="IPR050303">
    <property type="entry name" value="GatZ_KbaZ_carbometab"/>
</dbReference>
<dbReference type="InterPro" id="IPR046348">
    <property type="entry name" value="SIS_dom_sf"/>
</dbReference>
<reference evidence="3 5" key="1">
    <citation type="submission" date="2013-03" db="EMBL/GenBank/DDBJ databases">
        <title>The Genome Sequence of Enterococcus avium ATCC_14025 (Illumina only assembly).</title>
        <authorList>
            <consortium name="The Broad Institute Genomics Platform"/>
            <consortium name="The Broad Institute Genome Sequencing Center for Infectious Disease"/>
            <person name="Earl A."/>
            <person name="Russ C."/>
            <person name="Gilmore M."/>
            <person name="Surin D."/>
            <person name="Walker B."/>
            <person name="Young S."/>
            <person name="Zeng Q."/>
            <person name="Gargeya S."/>
            <person name="Fitzgerald M."/>
            <person name="Haas B."/>
            <person name="Abouelleil A."/>
            <person name="Allen A.W."/>
            <person name="Alvarado L."/>
            <person name="Arachchi H.M."/>
            <person name="Berlin A.M."/>
            <person name="Chapman S.B."/>
            <person name="Gainer-Dewar J."/>
            <person name="Goldberg J."/>
            <person name="Griggs A."/>
            <person name="Gujja S."/>
            <person name="Hansen M."/>
            <person name="Howarth C."/>
            <person name="Imamovic A."/>
            <person name="Ireland A."/>
            <person name="Larimer J."/>
            <person name="McCowan C."/>
            <person name="Murphy C."/>
            <person name="Pearson M."/>
            <person name="Poon T.W."/>
            <person name="Priest M."/>
            <person name="Roberts A."/>
            <person name="Saif S."/>
            <person name="Shea T."/>
            <person name="Sisk P."/>
            <person name="Sykes S."/>
            <person name="Wortman J."/>
            <person name="Nusbaum C."/>
            <person name="Birren B."/>
        </authorList>
    </citation>
    <scope>NUCLEOTIDE SEQUENCE [LARGE SCALE GENOMIC DNA]</scope>
    <source>
        <strain evidence="3 5">ATCC 14025</strain>
    </source>
</reference>
<evidence type="ECO:0000313" key="5">
    <source>
        <dbReference type="Proteomes" id="UP000014104"/>
    </source>
</evidence>
<dbReference type="Pfam" id="PF01380">
    <property type="entry name" value="SIS"/>
    <property type="match status" value="1"/>
</dbReference>
<organism evidence="4 6">
    <name type="scientific">Enterococcus avium ATCC 14025</name>
    <dbReference type="NCBI Taxonomy" id="1140002"/>
    <lineage>
        <taxon>Bacteria</taxon>
        <taxon>Bacillati</taxon>
        <taxon>Bacillota</taxon>
        <taxon>Bacilli</taxon>
        <taxon>Lactobacillales</taxon>
        <taxon>Enterococcaceae</taxon>
        <taxon>Enterococcus</taxon>
    </lineage>
</organism>
<dbReference type="GO" id="GO:0009401">
    <property type="term" value="P:phosphoenolpyruvate-dependent sugar phosphotransferase system"/>
    <property type="evidence" value="ECO:0007669"/>
    <property type="project" value="TreeGrafter"/>
</dbReference>
<proteinExistence type="predicted"/>
<name>A0AAV3J1P1_ENTAV</name>
<keyword evidence="5" id="KW-1185">Reference proteome</keyword>
<dbReference type="Proteomes" id="UP000014104">
    <property type="component" value="Unassembled WGS sequence"/>
</dbReference>
<evidence type="ECO:0000259" key="2">
    <source>
        <dbReference type="PROSITE" id="PS51464"/>
    </source>
</evidence>
<accession>A0AAV3J1P1</accession>